<evidence type="ECO:0000259" key="10">
    <source>
        <dbReference type="Pfam" id="PF25198"/>
    </source>
</evidence>
<dbReference type="RefSeq" id="WP_136381841.1">
    <property type="nucleotide sequence ID" value="NZ_SLUB01000088.1"/>
</dbReference>
<dbReference type="Pfam" id="PF25198">
    <property type="entry name" value="Spore_GerAC_N"/>
    <property type="match status" value="1"/>
</dbReference>
<feature type="domain" description="Spore germination protein N-terminal" evidence="10">
    <location>
        <begin position="23"/>
        <end position="189"/>
    </location>
</feature>
<evidence type="ECO:0000256" key="8">
    <source>
        <dbReference type="SAM" id="SignalP"/>
    </source>
</evidence>
<evidence type="ECO:0000313" key="11">
    <source>
        <dbReference type="EMBL" id="THE09309.1"/>
    </source>
</evidence>
<evidence type="ECO:0000256" key="1">
    <source>
        <dbReference type="ARBA" id="ARBA00004635"/>
    </source>
</evidence>
<dbReference type="NCBIfam" id="TIGR02887">
    <property type="entry name" value="spore_ger_x_C"/>
    <property type="match status" value="1"/>
</dbReference>
<feature type="signal peptide" evidence="8">
    <location>
        <begin position="1"/>
        <end position="21"/>
    </location>
</feature>
<dbReference type="Gene3D" id="3.30.300.210">
    <property type="entry name" value="Nutrient germinant receptor protein C, domain 3"/>
    <property type="match status" value="1"/>
</dbReference>
<organism evidence="11 12">
    <name type="scientific">Bacillus timonensis</name>
    <dbReference type="NCBI Taxonomy" id="1033734"/>
    <lineage>
        <taxon>Bacteria</taxon>
        <taxon>Bacillati</taxon>
        <taxon>Bacillota</taxon>
        <taxon>Bacilli</taxon>
        <taxon>Bacillales</taxon>
        <taxon>Bacillaceae</taxon>
        <taxon>Bacillus</taxon>
    </lineage>
</organism>
<dbReference type="STRING" id="1033734.GCA_000285535_02156"/>
<dbReference type="PROSITE" id="PS51257">
    <property type="entry name" value="PROKAR_LIPOPROTEIN"/>
    <property type="match status" value="1"/>
</dbReference>
<dbReference type="InterPro" id="IPR008844">
    <property type="entry name" value="Spore_GerAC-like"/>
</dbReference>
<accession>A0A4S3PIZ0</accession>
<evidence type="ECO:0000259" key="9">
    <source>
        <dbReference type="Pfam" id="PF05504"/>
    </source>
</evidence>
<evidence type="ECO:0000256" key="6">
    <source>
        <dbReference type="ARBA" id="ARBA00023139"/>
    </source>
</evidence>
<evidence type="ECO:0000256" key="7">
    <source>
        <dbReference type="ARBA" id="ARBA00023288"/>
    </source>
</evidence>
<comment type="caution">
    <text evidence="11">The sequence shown here is derived from an EMBL/GenBank/DDBJ whole genome shotgun (WGS) entry which is preliminary data.</text>
</comment>
<keyword evidence="4 8" id="KW-0732">Signal</keyword>
<dbReference type="Pfam" id="PF05504">
    <property type="entry name" value="Spore_GerAC"/>
    <property type="match status" value="1"/>
</dbReference>
<comment type="similarity">
    <text evidence="2">Belongs to the GerABKC lipoprotein family.</text>
</comment>
<name>A0A4S3PIZ0_9BACI</name>
<keyword evidence="3" id="KW-0309">Germination</keyword>
<dbReference type="InterPro" id="IPR046953">
    <property type="entry name" value="Spore_GerAC-like_C"/>
</dbReference>
<evidence type="ECO:0000313" key="12">
    <source>
        <dbReference type="Proteomes" id="UP000306477"/>
    </source>
</evidence>
<dbReference type="PANTHER" id="PTHR35789:SF1">
    <property type="entry name" value="SPORE GERMINATION PROTEIN B3"/>
    <property type="match status" value="1"/>
</dbReference>
<proteinExistence type="inferred from homology"/>
<dbReference type="OrthoDB" id="2694406at2"/>
<evidence type="ECO:0000256" key="4">
    <source>
        <dbReference type="ARBA" id="ARBA00022729"/>
    </source>
</evidence>
<gene>
    <name evidence="11" type="ORF">E1I69_22920</name>
</gene>
<sequence length="376" mass="43245">MKRWFHTFMIIPLLMMLTSCGYQVPLEDTTIVLILGIDLDEDNNLIFYESSPVFNKGAKVQTETYRTKADTIRDSKKYFDAVESGEVSGAKIQILLLGKKVVEHENWFPILDTLYRNSNFSLNTRVVVVDGQVSEVINYQPKSNAYLVMYLKNVIDKNHKRTRTEKGTLQQLHSEFYDKGVTPALSNVKKDERVEVIGNVLLDNRGKYADSLDLSESTLFLFLKHNGKHQISYTTITIPTDKEDGIFHKHDLSFEVTNVKSKIKTSHEKDKFTFDVKVSMSILILESLLSMDMKTNEAKIKEIIEERLKTEYEKLFKKIQTHKIDPIGFGIYARAYEYEHFKKVQDNWGEALSQADINVSVEIDIKGMGTVNETSK</sequence>
<keyword evidence="5" id="KW-0472">Membrane</keyword>
<reference evidence="11 12" key="1">
    <citation type="journal article" date="2019" name="Indoor Air">
        <title>Impacts of indoor surface finishes on bacterial viability.</title>
        <authorList>
            <person name="Hu J."/>
            <person name="Maamar S.B."/>
            <person name="Glawe A.J."/>
            <person name="Gottel N."/>
            <person name="Gilbert J.A."/>
            <person name="Hartmann E.M."/>
        </authorList>
    </citation>
    <scope>NUCLEOTIDE SEQUENCE [LARGE SCALE GENOMIC DNA]</scope>
    <source>
        <strain evidence="11 12">AF060A6</strain>
    </source>
</reference>
<keyword evidence="7" id="KW-0449">Lipoprotein</keyword>
<dbReference type="PANTHER" id="PTHR35789">
    <property type="entry name" value="SPORE GERMINATION PROTEIN B3"/>
    <property type="match status" value="1"/>
</dbReference>
<dbReference type="InterPro" id="IPR057336">
    <property type="entry name" value="GerAC_N"/>
</dbReference>
<keyword evidence="6" id="KW-0564">Palmitate</keyword>
<dbReference type="EMBL" id="SLUB01000088">
    <property type="protein sequence ID" value="THE09309.1"/>
    <property type="molecule type" value="Genomic_DNA"/>
</dbReference>
<dbReference type="GO" id="GO:0009847">
    <property type="term" value="P:spore germination"/>
    <property type="evidence" value="ECO:0007669"/>
    <property type="project" value="InterPro"/>
</dbReference>
<keyword evidence="12" id="KW-1185">Reference proteome</keyword>
<feature type="domain" description="Spore germination GerAC-like C-terminal" evidence="9">
    <location>
        <begin position="201"/>
        <end position="369"/>
    </location>
</feature>
<feature type="chain" id="PRO_5038884196" evidence="8">
    <location>
        <begin position="22"/>
        <end position="376"/>
    </location>
</feature>
<evidence type="ECO:0000256" key="3">
    <source>
        <dbReference type="ARBA" id="ARBA00022544"/>
    </source>
</evidence>
<comment type="subcellular location">
    <subcellularLocation>
        <location evidence="1">Membrane</location>
        <topology evidence="1">Lipid-anchor</topology>
    </subcellularLocation>
</comment>
<evidence type="ECO:0000256" key="2">
    <source>
        <dbReference type="ARBA" id="ARBA00007886"/>
    </source>
</evidence>
<evidence type="ECO:0000256" key="5">
    <source>
        <dbReference type="ARBA" id="ARBA00023136"/>
    </source>
</evidence>
<protein>
    <submittedName>
        <fullName evidence="11">Ger(X)C family spore germination protein</fullName>
    </submittedName>
</protein>
<dbReference type="Proteomes" id="UP000306477">
    <property type="component" value="Unassembled WGS sequence"/>
</dbReference>
<dbReference type="InterPro" id="IPR038501">
    <property type="entry name" value="Spore_GerAC_C_sf"/>
</dbReference>
<dbReference type="AlphaFoldDB" id="A0A4S3PIZ0"/>
<dbReference type="GO" id="GO:0016020">
    <property type="term" value="C:membrane"/>
    <property type="evidence" value="ECO:0007669"/>
    <property type="project" value="UniProtKB-SubCell"/>
</dbReference>